<evidence type="ECO:0000256" key="10">
    <source>
        <dbReference type="ARBA" id="ARBA00029936"/>
    </source>
</evidence>
<comment type="similarity">
    <text evidence="13">Belongs to the class-I aminoacyl-tRNA synthetase family. ValS type 2 subfamily.</text>
</comment>
<dbReference type="EC" id="6.1.1.9" evidence="2"/>
<accession>A0A7K4MPZ4</accession>
<evidence type="ECO:0000259" key="14">
    <source>
        <dbReference type="Pfam" id="PF00133"/>
    </source>
</evidence>
<dbReference type="GO" id="GO:0002161">
    <property type="term" value="F:aminoacyl-tRNA deacylase activity"/>
    <property type="evidence" value="ECO:0007669"/>
    <property type="project" value="InterPro"/>
</dbReference>
<dbReference type="AlphaFoldDB" id="A0A7K4MPZ4"/>
<dbReference type="GO" id="GO:0006438">
    <property type="term" value="P:valyl-tRNA aminoacylation"/>
    <property type="evidence" value="ECO:0007669"/>
    <property type="project" value="InterPro"/>
</dbReference>
<keyword evidence="3" id="KW-0963">Cytoplasm</keyword>
<comment type="catalytic activity">
    <reaction evidence="11">
        <text>tRNA(Val) + L-valine + ATP = L-valyl-tRNA(Val) + AMP + diphosphate</text>
        <dbReference type="Rhea" id="RHEA:10704"/>
        <dbReference type="Rhea" id="RHEA-COMP:9672"/>
        <dbReference type="Rhea" id="RHEA-COMP:9708"/>
        <dbReference type="ChEBI" id="CHEBI:30616"/>
        <dbReference type="ChEBI" id="CHEBI:33019"/>
        <dbReference type="ChEBI" id="CHEBI:57762"/>
        <dbReference type="ChEBI" id="CHEBI:78442"/>
        <dbReference type="ChEBI" id="CHEBI:78537"/>
        <dbReference type="ChEBI" id="CHEBI:456215"/>
        <dbReference type="EC" id="6.1.1.9"/>
    </reaction>
</comment>
<keyword evidence="6" id="KW-0067">ATP-binding</keyword>
<dbReference type="SUPFAM" id="SSF50677">
    <property type="entry name" value="ValRS/IleRS/LeuRS editing domain"/>
    <property type="match status" value="1"/>
</dbReference>
<evidence type="ECO:0000313" key="16">
    <source>
        <dbReference type="Proteomes" id="UP000523105"/>
    </source>
</evidence>
<evidence type="ECO:0000256" key="3">
    <source>
        <dbReference type="ARBA" id="ARBA00022490"/>
    </source>
</evidence>
<dbReference type="InterPro" id="IPR014729">
    <property type="entry name" value="Rossmann-like_a/b/a_fold"/>
</dbReference>
<dbReference type="Pfam" id="PF00133">
    <property type="entry name" value="tRNA-synt_1"/>
    <property type="match status" value="1"/>
</dbReference>
<evidence type="ECO:0000256" key="1">
    <source>
        <dbReference type="ARBA" id="ARBA00004496"/>
    </source>
</evidence>
<comment type="function">
    <text evidence="12">Catalyzes the attachment of valine to tRNA(Val). As ValRS can inadvertently accommodate and process structurally similar amino acids such as threonine, to avoid such errors, it has a 'posttransfer' editing activity that hydrolyzes mischarged Thr-tRNA(Val) in a tRNA-dependent manner.</text>
</comment>
<sequence length="402" mass="46127">MEPKIQEKVWDPKLESNIRKKWEDSKLYEFHSDTDGYTIDTPPPYPSGRPWHIGAAAHYAQLDMIARTARMNGKNVYFPIGIDRNGLPVELYTEKKHGIRMRETERGKFLDLCKDALDDLEAEMIQIMKNLGLSCDFDNYYRTDSKEYRALTQATFIELWKNDSIYLATRPNNYDWVTGTTIADAEIIYEELPTKLVHMKFKVKDGEEVIIASTRPELLCACKAVIVNPEDVRYTDLVGKKVIVPISNQEVEIQAHHSAQIVFGSGAVMVCSYGDHNDVALFRELDLEEVIAIGQDGRLTEAAGAYAGLKPKQARTKIIEDLESKGLVEKIEEISHRTPVSERSRTPIEIIPMEEYYLKQKGSVEKMKELGAQIKFYPEMHRQILMNCIASIQLDWQIYSRR</sequence>
<gene>
    <name evidence="15" type="ORF">HX837_05515</name>
</gene>
<evidence type="ECO:0000256" key="7">
    <source>
        <dbReference type="ARBA" id="ARBA00022917"/>
    </source>
</evidence>
<keyword evidence="8" id="KW-0030">Aminoacyl-tRNA synthetase</keyword>
<dbReference type="PRINTS" id="PR00986">
    <property type="entry name" value="TRNASYNTHVAL"/>
</dbReference>
<proteinExistence type="inferred from homology"/>
<dbReference type="FunFam" id="3.40.50.620:FF:000192">
    <property type="entry name" value="Valine--tRNA ligase"/>
    <property type="match status" value="1"/>
</dbReference>
<dbReference type="PANTHER" id="PTHR11946:SF93">
    <property type="entry name" value="VALINE--TRNA LIGASE, CHLOROPLASTIC_MITOCHONDRIAL 2"/>
    <property type="match status" value="1"/>
</dbReference>
<reference evidence="15 16" key="1">
    <citation type="journal article" date="2019" name="Environ. Microbiol.">
        <title>Genomics insights into ecotype formation of ammonia-oxidizing archaea in the deep ocean.</title>
        <authorList>
            <person name="Wang Y."/>
            <person name="Huang J.M."/>
            <person name="Cui G.J."/>
            <person name="Nunoura T."/>
            <person name="Takaki Y."/>
            <person name="Li W.L."/>
            <person name="Li J."/>
            <person name="Gao Z.M."/>
            <person name="Takai K."/>
            <person name="Zhang A.Q."/>
            <person name="Stepanauskas R."/>
        </authorList>
    </citation>
    <scope>NUCLEOTIDE SEQUENCE [LARGE SCALE GENOMIC DNA]</scope>
    <source>
        <strain evidence="15 16">L15b</strain>
    </source>
</reference>
<evidence type="ECO:0000256" key="13">
    <source>
        <dbReference type="ARBA" id="ARBA00061452"/>
    </source>
</evidence>
<evidence type="ECO:0000313" key="15">
    <source>
        <dbReference type="EMBL" id="NWJ43643.1"/>
    </source>
</evidence>
<comment type="subcellular location">
    <subcellularLocation>
        <location evidence="1">Cytoplasm</location>
    </subcellularLocation>
</comment>
<dbReference type="GO" id="GO:0004832">
    <property type="term" value="F:valine-tRNA ligase activity"/>
    <property type="evidence" value="ECO:0007669"/>
    <property type="project" value="UniProtKB-EC"/>
</dbReference>
<dbReference type="InterPro" id="IPR002303">
    <property type="entry name" value="Valyl-tRNA_ligase"/>
</dbReference>
<dbReference type="GO" id="GO:0005524">
    <property type="term" value="F:ATP binding"/>
    <property type="evidence" value="ECO:0007669"/>
    <property type="project" value="UniProtKB-KW"/>
</dbReference>
<evidence type="ECO:0000256" key="6">
    <source>
        <dbReference type="ARBA" id="ARBA00022840"/>
    </source>
</evidence>
<evidence type="ECO:0000256" key="2">
    <source>
        <dbReference type="ARBA" id="ARBA00013169"/>
    </source>
</evidence>
<dbReference type="Proteomes" id="UP000523105">
    <property type="component" value="Unassembled WGS sequence"/>
</dbReference>
<evidence type="ECO:0000256" key="11">
    <source>
        <dbReference type="ARBA" id="ARBA00047552"/>
    </source>
</evidence>
<dbReference type="PANTHER" id="PTHR11946">
    <property type="entry name" value="VALYL-TRNA SYNTHETASES"/>
    <property type="match status" value="1"/>
</dbReference>
<keyword evidence="5" id="KW-0547">Nucleotide-binding</keyword>
<dbReference type="Gene3D" id="3.40.50.620">
    <property type="entry name" value="HUPs"/>
    <property type="match status" value="1"/>
</dbReference>
<evidence type="ECO:0000256" key="8">
    <source>
        <dbReference type="ARBA" id="ARBA00023146"/>
    </source>
</evidence>
<keyword evidence="4 15" id="KW-0436">Ligase</keyword>
<dbReference type="SUPFAM" id="SSF52374">
    <property type="entry name" value="Nucleotidylyl transferase"/>
    <property type="match status" value="1"/>
</dbReference>
<evidence type="ECO:0000256" key="5">
    <source>
        <dbReference type="ARBA" id="ARBA00022741"/>
    </source>
</evidence>
<comment type="caution">
    <text evidence="15">The sequence shown here is derived from an EMBL/GenBank/DDBJ whole genome shotgun (WGS) entry which is preliminary data.</text>
</comment>
<protein>
    <recommendedName>
        <fullName evidence="9">Valine--tRNA ligase</fullName>
        <ecNumber evidence="2">6.1.1.9</ecNumber>
    </recommendedName>
    <alternativeName>
        <fullName evidence="10">Valyl-tRNA synthetase</fullName>
    </alternativeName>
</protein>
<name>A0A7K4MPZ4_9ARCH</name>
<dbReference type="Gene3D" id="3.90.740.10">
    <property type="entry name" value="Valyl/Leucyl/Isoleucyl-tRNA synthetase, editing domain"/>
    <property type="match status" value="1"/>
</dbReference>
<feature type="non-terminal residue" evidence="15">
    <location>
        <position position="402"/>
    </location>
</feature>
<dbReference type="EMBL" id="JACASV010000038">
    <property type="protein sequence ID" value="NWJ43643.1"/>
    <property type="molecule type" value="Genomic_DNA"/>
</dbReference>
<keyword evidence="7" id="KW-0648">Protein biosynthesis</keyword>
<evidence type="ECO:0000256" key="4">
    <source>
        <dbReference type="ARBA" id="ARBA00022598"/>
    </source>
</evidence>
<feature type="domain" description="Aminoacyl-tRNA synthetase class Ia" evidence="14">
    <location>
        <begin position="19"/>
        <end position="398"/>
    </location>
</feature>
<dbReference type="InterPro" id="IPR002300">
    <property type="entry name" value="aa-tRNA-synth_Ia"/>
</dbReference>
<evidence type="ECO:0000256" key="9">
    <source>
        <dbReference type="ARBA" id="ARBA00024407"/>
    </source>
</evidence>
<evidence type="ECO:0000256" key="12">
    <source>
        <dbReference type="ARBA" id="ARBA00055630"/>
    </source>
</evidence>
<organism evidence="15 16">
    <name type="scientific">Marine Group I thaumarchaeote</name>
    <dbReference type="NCBI Taxonomy" id="2511932"/>
    <lineage>
        <taxon>Archaea</taxon>
        <taxon>Nitrososphaerota</taxon>
        <taxon>Marine Group I</taxon>
    </lineage>
</organism>
<dbReference type="GO" id="GO:0005829">
    <property type="term" value="C:cytosol"/>
    <property type="evidence" value="ECO:0007669"/>
    <property type="project" value="TreeGrafter"/>
</dbReference>
<dbReference type="InterPro" id="IPR009008">
    <property type="entry name" value="Val/Leu/Ile-tRNA-synth_edit"/>
</dbReference>